<evidence type="ECO:0000256" key="2">
    <source>
        <dbReference type="ARBA" id="ARBA00012438"/>
    </source>
</evidence>
<organism evidence="11 12">
    <name type="scientific">Paenibacillus brasilensis</name>
    <dbReference type="NCBI Taxonomy" id="128574"/>
    <lineage>
        <taxon>Bacteria</taxon>
        <taxon>Bacillati</taxon>
        <taxon>Bacillota</taxon>
        <taxon>Bacilli</taxon>
        <taxon>Bacillales</taxon>
        <taxon>Paenibacillaceae</taxon>
        <taxon>Paenibacillus</taxon>
    </lineage>
</organism>
<dbReference type="GO" id="GO:0016301">
    <property type="term" value="F:kinase activity"/>
    <property type="evidence" value="ECO:0007669"/>
    <property type="project" value="UniProtKB-KW"/>
</dbReference>
<dbReference type="InterPro" id="IPR005467">
    <property type="entry name" value="His_kinase_dom"/>
</dbReference>
<keyword evidence="12" id="KW-1185">Reference proteome</keyword>
<sequence>MEFIFVLLLIPAAIIYFRNPKDEATRWLTFFMASSASGSFSRMLRLYVLPDLDPESFWTLVVHGVRFGFYFLSHHVFHYGLLMYAIIYSLGASFKYKKTLTLFLLAPLIYSILLTPWHDYSKQLETISYFYWTTAYDLFAACLIIYAYRKETNIIIKKSRHHNALIFIPTIFAIVLFVNIRNTFMPSSLVNRTIIVFTLYSFIVFVVLAIRNGVLGVKIQINNHVLHSTARATANSTDIINHTIKDEMNKIRMIIDRTRLESAHKEKGEILTEFSKLYTATDQVLEFVDRIRDQTQDVELRKARVSLPHIVRGAVEDIEHLATINEVKIKKRFLYTGTLNCDQMYIREVVKNLLKNSIEAMTGKGGHITIEIYQNKRKTYISVTDNGCGIPESILAKVKEPFFSTKNNKHNYGLGLNFCSNVMQKHGGHLEVFSENEGATVVLIFPSK</sequence>
<keyword evidence="5" id="KW-0547">Nucleotide-binding</keyword>
<evidence type="ECO:0000256" key="6">
    <source>
        <dbReference type="ARBA" id="ARBA00022777"/>
    </source>
</evidence>
<dbReference type="PRINTS" id="PR00344">
    <property type="entry name" value="BCTRLSENSOR"/>
</dbReference>
<dbReference type="Pfam" id="PF02518">
    <property type="entry name" value="HATPase_c"/>
    <property type="match status" value="1"/>
</dbReference>
<feature type="transmembrane region" description="Helical" evidence="9">
    <location>
        <begin position="99"/>
        <end position="117"/>
    </location>
</feature>
<dbReference type="PANTHER" id="PTHR43065:SF10">
    <property type="entry name" value="PEROXIDE STRESS-ACTIVATED HISTIDINE KINASE MAK3"/>
    <property type="match status" value="1"/>
</dbReference>
<dbReference type="InterPro" id="IPR036890">
    <property type="entry name" value="HATPase_C_sf"/>
</dbReference>
<protein>
    <recommendedName>
        <fullName evidence="2">histidine kinase</fullName>
        <ecNumber evidence="2">2.7.13.3</ecNumber>
    </recommendedName>
</protein>
<gene>
    <name evidence="11" type="ORF">QOZ95_005077</name>
</gene>
<evidence type="ECO:0000256" key="4">
    <source>
        <dbReference type="ARBA" id="ARBA00022679"/>
    </source>
</evidence>
<feature type="transmembrane region" description="Helical" evidence="9">
    <location>
        <begin position="161"/>
        <end position="180"/>
    </location>
</feature>
<keyword evidence="9" id="KW-0472">Membrane</keyword>
<evidence type="ECO:0000313" key="12">
    <source>
        <dbReference type="Proteomes" id="UP001242811"/>
    </source>
</evidence>
<reference evidence="11 12" key="1">
    <citation type="submission" date="2023-07" db="EMBL/GenBank/DDBJ databases">
        <title>Genomic Encyclopedia of Type Strains, Phase IV (KMG-IV): sequencing the most valuable type-strain genomes for metagenomic binning, comparative biology and taxonomic classification.</title>
        <authorList>
            <person name="Goeker M."/>
        </authorList>
    </citation>
    <scope>NUCLEOTIDE SEQUENCE [LARGE SCALE GENOMIC DNA]</scope>
    <source>
        <strain evidence="11 12">DSM 14914</strain>
    </source>
</reference>
<keyword evidence="7" id="KW-0067">ATP-binding</keyword>
<dbReference type="PANTHER" id="PTHR43065">
    <property type="entry name" value="SENSOR HISTIDINE KINASE"/>
    <property type="match status" value="1"/>
</dbReference>
<keyword evidence="6 11" id="KW-0418">Kinase</keyword>
<dbReference type="Proteomes" id="UP001242811">
    <property type="component" value="Unassembled WGS sequence"/>
</dbReference>
<feature type="transmembrane region" description="Helical" evidence="9">
    <location>
        <begin position="192"/>
        <end position="210"/>
    </location>
</feature>
<feature type="domain" description="Histidine kinase" evidence="10">
    <location>
        <begin position="239"/>
        <end position="448"/>
    </location>
</feature>
<dbReference type="SMART" id="SM00387">
    <property type="entry name" value="HATPase_c"/>
    <property type="match status" value="1"/>
</dbReference>
<evidence type="ECO:0000256" key="1">
    <source>
        <dbReference type="ARBA" id="ARBA00000085"/>
    </source>
</evidence>
<feature type="transmembrane region" description="Helical" evidence="9">
    <location>
        <begin position="129"/>
        <end position="149"/>
    </location>
</feature>
<comment type="catalytic activity">
    <reaction evidence="1">
        <text>ATP + protein L-histidine = ADP + protein N-phospho-L-histidine.</text>
        <dbReference type="EC" id="2.7.13.3"/>
    </reaction>
</comment>
<dbReference type="EC" id="2.7.13.3" evidence="2"/>
<dbReference type="RefSeq" id="WP_152378655.1">
    <property type="nucleotide sequence ID" value="NZ_CP045297.1"/>
</dbReference>
<keyword evidence="4" id="KW-0808">Transferase</keyword>
<keyword evidence="8" id="KW-0902">Two-component regulatory system</keyword>
<comment type="caution">
    <text evidence="11">The sequence shown here is derived from an EMBL/GenBank/DDBJ whole genome shotgun (WGS) entry which is preliminary data.</text>
</comment>
<evidence type="ECO:0000256" key="3">
    <source>
        <dbReference type="ARBA" id="ARBA00022553"/>
    </source>
</evidence>
<dbReference type="EMBL" id="JAUSWA010000046">
    <property type="protein sequence ID" value="MDQ0496877.1"/>
    <property type="molecule type" value="Genomic_DNA"/>
</dbReference>
<keyword evidence="9" id="KW-1133">Transmembrane helix</keyword>
<dbReference type="InterPro" id="IPR003594">
    <property type="entry name" value="HATPase_dom"/>
</dbReference>
<evidence type="ECO:0000256" key="5">
    <source>
        <dbReference type="ARBA" id="ARBA00022741"/>
    </source>
</evidence>
<dbReference type="InterPro" id="IPR004358">
    <property type="entry name" value="Sig_transdc_His_kin-like_C"/>
</dbReference>
<evidence type="ECO:0000313" key="11">
    <source>
        <dbReference type="EMBL" id="MDQ0496877.1"/>
    </source>
</evidence>
<proteinExistence type="predicted"/>
<evidence type="ECO:0000256" key="9">
    <source>
        <dbReference type="SAM" id="Phobius"/>
    </source>
</evidence>
<evidence type="ECO:0000256" key="8">
    <source>
        <dbReference type="ARBA" id="ARBA00023012"/>
    </source>
</evidence>
<evidence type="ECO:0000256" key="7">
    <source>
        <dbReference type="ARBA" id="ARBA00022840"/>
    </source>
</evidence>
<keyword evidence="9" id="KW-0812">Transmembrane</keyword>
<name>A0ABU0L6F2_9BACL</name>
<dbReference type="Gene3D" id="3.30.565.10">
    <property type="entry name" value="Histidine kinase-like ATPase, C-terminal domain"/>
    <property type="match status" value="1"/>
</dbReference>
<accession>A0ABU0L6F2</accession>
<dbReference type="CDD" id="cd00075">
    <property type="entry name" value="HATPase"/>
    <property type="match status" value="1"/>
</dbReference>
<feature type="transmembrane region" description="Helical" evidence="9">
    <location>
        <begin position="67"/>
        <end position="87"/>
    </location>
</feature>
<keyword evidence="3" id="KW-0597">Phosphoprotein</keyword>
<evidence type="ECO:0000259" key="10">
    <source>
        <dbReference type="PROSITE" id="PS50109"/>
    </source>
</evidence>
<dbReference type="PROSITE" id="PS50109">
    <property type="entry name" value="HIS_KIN"/>
    <property type="match status" value="1"/>
</dbReference>
<dbReference type="SUPFAM" id="SSF55874">
    <property type="entry name" value="ATPase domain of HSP90 chaperone/DNA topoisomerase II/histidine kinase"/>
    <property type="match status" value="1"/>
</dbReference>